<name>A0A1G2R2P6_9BACT</name>
<evidence type="ECO:0000259" key="1">
    <source>
        <dbReference type="Pfam" id="PF12705"/>
    </source>
</evidence>
<dbReference type="Gene3D" id="3.90.320.10">
    <property type="match status" value="1"/>
</dbReference>
<reference evidence="2 3" key="1">
    <citation type="journal article" date="2016" name="Nat. Commun.">
        <title>Thousands of microbial genomes shed light on interconnected biogeochemical processes in an aquifer system.</title>
        <authorList>
            <person name="Anantharaman K."/>
            <person name="Brown C.T."/>
            <person name="Hug L.A."/>
            <person name="Sharon I."/>
            <person name="Castelle C.J."/>
            <person name="Probst A.J."/>
            <person name="Thomas B.C."/>
            <person name="Singh A."/>
            <person name="Wilkins M.J."/>
            <person name="Karaoz U."/>
            <person name="Brodie E.L."/>
            <person name="Williams K.H."/>
            <person name="Hubbard S.S."/>
            <person name="Banfield J.F."/>
        </authorList>
    </citation>
    <scope>NUCLEOTIDE SEQUENCE [LARGE SCALE GENOMIC DNA]</scope>
</reference>
<gene>
    <name evidence="2" type="ORF">A3C04_00590</name>
</gene>
<comment type="caution">
    <text evidence="2">The sequence shown here is derived from an EMBL/GenBank/DDBJ whole genome shotgun (WGS) entry which is preliminary data.</text>
</comment>
<dbReference type="InterPro" id="IPR011604">
    <property type="entry name" value="PDDEXK-like_dom_sf"/>
</dbReference>
<organism evidence="2 3">
    <name type="scientific">Candidatus Wildermuthbacteria bacterium RIFCSPHIGHO2_02_FULL_45_25</name>
    <dbReference type="NCBI Taxonomy" id="1802450"/>
    <lineage>
        <taxon>Bacteria</taxon>
        <taxon>Candidatus Wildermuthiibacteriota</taxon>
    </lineage>
</organism>
<dbReference type="InterPro" id="IPR038726">
    <property type="entry name" value="PDDEXK_AddAB-type"/>
</dbReference>
<accession>A0A1G2R2P6</accession>
<dbReference type="Pfam" id="PF12705">
    <property type="entry name" value="PDDEXK_1"/>
    <property type="match status" value="1"/>
</dbReference>
<sequence length="255" mass="29036">MTIEQFKERNGYEIEGMWLPRVTAIVAMGSFVGAGGNSFWSRTAFRNAAEWGTITHEAVGQIVCGRACKIAAHIAISIHAFRQWYKANPFGVESYETAVERRVFDPKNLYAGTIDMLANVAGEYGVIDVKTSTAIRKEHALQTAAYLNAYQQTAQGGAQYTKRWILRIDQYQECRGCFAKRREKYGRAMTSGGKQICNHQWSQARGEVEFKEQENFEGDLEKFLDQKERWEQKNGAFLSRISNYPKNIKQVSLFS</sequence>
<dbReference type="AlphaFoldDB" id="A0A1G2R2P6"/>
<proteinExistence type="predicted"/>
<dbReference type="EMBL" id="MHTV01000026">
    <property type="protein sequence ID" value="OHA66669.1"/>
    <property type="molecule type" value="Genomic_DNA"/>
</dbReference>
<protein>
    <recommendedName>
        <fullName evidence="1">PD-(D/E)XK endonuclease-like domain-containing protein</fullName>
    </recommendedName>
</protein>
<dbReference type="Proteomes" id="UP000178092">
    <property type="component" value="Unassembled WGS sequence"/>
</dbReference>
<evidence type="ECO:0000313" key="3">
    <source>
        <dbReference type="Proteomes" id="UP000178092"/>
    </source>
</evidence>
<feature type="domain" description="PD-(D/E)XK endonuclease-like" evidence="1">
    <location>
        <begin position="96"/>
        <end position="204"/>
    </location>
</feature>
<evidence type="ECO:0000313" key="2">
    <source>
        <dbReference type="EMBL" id="OHA66669.1"/>
    </source>
</evidence>